<protein>
    <submittedName>
        <fullName evidence="2">Uncharacterized protein</fullName>
    </submittedName>
</protein>
<evidence type="ECO:0000313" key="3">
    <source>
        <dbReference type="Proteomes" id="UP000054270"/>
    </source>
</evidence>
<sequence length="216" mass="23192">MSTMMKYIWLDADRDSGHDGAMAIVINFRGTSGGRMTVQQNFTSEFSPRRRRATARAVADRPEANPPAKGRERGKFRAGDSDAHADERAQPTGGDGGTTGVGAVGCGRGGAQGKMVEMVQRYTARAVEELGQMREYYDMRQQGDAAAPRAPAVPPAGPWDGGLPEPHGPPPPPRGSLVRTLQRVPRVRDEDASVTARGEGWEFGAKRCALTETTEA</sequence>
<evidence type="ECO:0000256" key="1">
    <source>
        <dbReference type="SAM" id="MobiDB-lite"/>
    </source>
</evidence>
<dbReference type="EMBL" id="KN817596">
    <property type="protein sequence ID" value="KJA17931.1"/>
    <property type="molecule type" value="Genomic_DNA"/>
</dbReference>
<evidence type="ECO:0000313" key="2">
    <source>
        <dbReference type="EMBL" id="KJA17931.1"/>
    </source>
</evidence>
<organism evidence="2 3">
    <name type="scientific">Hypholoma sublateritium (strain FD-334 SS-4)</name>
    <dbReference type="NCBI Taxonomy" id="945553"/>
    <lineage>
        <taxon>Eukaryota</taxon>
        <taxon>Fungi</taxon>
        <taxon>Dikarya</taxon>
        <taxon>Basidiomycota</taxon>
        <taxon>Agaricomycotina</taxon>
        <taxon>Agaricomycetes</taxon>
        <taxon>Agaricomycetidae</taxon>
        <taxon>Agaricales</taxon>
        <taxon>Agaricineae</taxon>
        <taxon>Strophariaceae</taxon>
        <taxon>Hypholoma</taxon>
    </lineage>
</organism>
<keyword evidence="3" id="KW-1185">Reference proteome</keyword>
<reference evidence="3" key="1">
    <citation type="submission" date="2014-04" db="EMBL/GenBank/DDBJ databases">
        <title>Evolutionary Origins and Diversification of the Mycorrhizal Mutualists.</title>
        <authorList>
            <consortium name="DOE Joint Genome Institute"/>
            <consortium name="Mycorrhizal Genomics Consortium"/>
            <person name="Kohler A."/>
            <person name="Kuo A."/>
            <person name="Nagy L.G."/>
            <person name="Floudas D."/>
            <person name="Copeland A."/>
            <person name="Barry K.W."/>
            <person name="Cichocki N."/>
            <person name="Veneault-Fourrey C."/>
            <person name="LaButti K."/>
            <person name="Lindquist E.A."/>
            <person name="Lipzen A."/>
            <person name="Lundell T."/>
            <person name="Morin E."/>
            <person name="Murat C."/>
            <person name="Riley R."/>
            <person name="Ohm R."/>
            <person name="Sun H."/>
            <person name="Tunlid A."/>
            <person name="Henrissat B."/>
            <person name="Grigoriev I.V."/>
            <person name="Hibbett D.S."/>
            <person name="Martin F."/>
        </authorList>
    </citation>
    <scope>NUCLEOTIDE SEQUENCE [LARGE SCALE GENOMIC DNA]</scope>
    <source>
        <strain evidence="3">FD-334 SS-4</strain>
    </source>
</reference>
<name>A0A0D2NMH4_HYPSF</name>
<accession>A0A0D2NMH4</accession>
<gene>
    <name evidence="2" type="ORF">HYPSUDRAFT_57431</name>
</gene>
<dbReference type="Proteomes" id="UP000054270">
    <property type="component" value="Unassembled WGS sequence"/>
</dbReference>
<feature type="region of interest" description="Disordered" evidence="1">
    <location>
        <begin position="140"/>
        <end position="178"/>
    </location>
</feature>
<feature type="region of interest" description="Disordered" evidence="1">
    <location>
        <begin position="49"/>
        <end position="101"/>
    </location>
</feature>
<dbReference type="AlphaFoldDB" id="A0A0D2NMH4"/>
<proteinExistence type="predicted"/>
<feature type="compositionally biased region" description="Basic and acidic residues" evidence="1">
    <location>
        <begin position="58"/>
        <end position="89"/>
    </location>
</feature>